<organism evidence="3 4">
    <name type="scientific">Lentzea aerocolonigenes</name>
    <name type="common">Lechevalieria aerocolonigenes</name>
    <name type="synonym">Saccharothrix aerocolonigenes</name>
    <dbReference type="NCBI Taxonomy" id="68170"/>
    <lineage>
        <taxon>Bacteria</taxon>
        <taxon>Bacillati</taxon>
        <taxon>Actinomycetota</taxon>
        <taxon>Actinomycetes</taxon>
        <taxon>Pseudonocardiales</taxon>
        <taxon>Pseudonocardiaceae</taxon>
        <taxon>Lentzea</taxon>
    </lineage>
</organism>
<feature type="transmembrane region" description="Helical" evidence="1">
    <location>
        <begin position="14"/>
        <end position="32"/>
    </location>
</feature>
<reference evidence="3 4" key="1">
    <citation type="submission" date="2015-02" db="EMBL/GenBank/DDBJ databases">
        <authorList>
            <person name="Ju K.-S."/>
            <person name="Doroghazi J.R."/>
            <person name="Metcalf W."/>
        </authorList>
    </citation>
    <scope>NUCLEOTIDE SEQUENCE [LARGE SCALE GENOMIC DNA]</scope>
    <source>
        <strain evidence="3 4">NRRL B-16140</strain>
    </source>
</reference>
<dbReference type="GO" id="GO:0016747">
    <property type="term" value="F:acyltransferase activity, transferring groups other than amino-acyl groups"/>
    <property type="evidence" value="ECO:0007669"/>
    <property type="project" value="InterPro"/>
</dbReference>
<feature type="domain" description="Acyltransferase 3" evidence="2">
    <location>
        <begin position="15"/>
        <end position="323"/>
    </location>
</feature>
<keyword evidence="4" id="KW-1185">Reference proteome</keyword>
<dbReference type="PANTHER" id="PTHR23028">
    <property type="entry name" value="ACETYLTRANSFERASE"/>
    <property type="match status" value="1"/>
</dbReference>
<dbReference type="EMBL" id="JYJG01000071">
    <property type="protein sequence ID" value="KJK49908.1"/>
    <property type="molecule type" value="Genomic_DNA"/>
</dbReference>
<feature type="transmembrane region" description="Helical" evidence="1">
    <location>
        <begin position="305"/>
        <end position="323"/>
    </location>
</feature>
<name>A0A0F0H8I0_LENAE</name>
<proteinExistence type="predicted"/>
<evidence type="ECO:0000313" key="4">
    <source>
        <dbReference type="Proteomes" id="UP000033393"/>
    </source>
</evidence>
<dbReference type="PATRIC" id="fig|68170.10.peg.2161"/>
<dbReference type="AlphaFoldDB" id="A0A0F0H8I0"/>
<dbReference type="GO" id="GO:0009103">
    <property type="term" value="P:lipopolysaccharide biosynthetic process"/>
    <property type="evidence" value="ECO:0007669"/>
    <property type="project" value="TreeGrafter"/>
</dbReference>
<dbReference type="GO" id="GO:0016020">
    <property type="term" value="C:membrane"/>
    <property type="evidence" value="ECO:0007669"/>
    <property type="project" value="TreeGrafter"/>
</dbReference>
<protein>
    <recommendedName>
        <fullName evidence="2">Acyltransferase 3 domain-containing protein</fullName>
    </recommendedName>
</protein>
<keyword evidence="1" id="KW-0812">Transmembrane</keyword>
<evidence type="ECO:0000313" key="3">
    <source>
        <dbReference type="EMBL" id="KJK49908.1"/>
    </source>
</evidence>
<dbReference type="Pfam" id="PF01757">
    <property type="entry name" value="Acyl_transf_3"/>
    <property type="match status" value="1"/>
</dbReference>
<gene>
    <name evidence="3" type="ORF">UK23_12905</name>
</gene>
<accession>A0A0F0H8I0</accession>
<dbReference type="Proteomes" id="UP000033393">
    <property type="component" value="Unassembled WGS sequence"/>
</dbReference>
<dbReference type="PANTHER" id="PTHR23028:SF53">
    <property type="entry name" value="ACYL_TRANSF_3 DOMAIN-CONTAINING PROTEIN"/>
    <property type="match status" value="1"/>
</dbReference>
<evidence type="ECO:0000259" key="2">
    <source>
        <dbReference type="Pfam" id="PF01757"/>
    </source>
</evidence>
<keyword evidence="1" id="KW-1133">Transmembrane helix</keyword>
<sequence>MPAQRQKPRTDRKVSWDVLRVVAIGCVLFHHGTVTSLVDHPYLNPMPFTFDMSMGASTLMVLSAFFACATLSHGRPGQFLWRRLARLLPVYFVAVLLSFAVQRWVAPAGWTQLTAGDLVYNLLLIRPWFPDVHIVDFAYWTIPVQVSAFIAGAVLVRYVRGRAVLVFPWVLIVTPLVLRELIDYSSTLDLAYNATSVHRAQLFAAGIAIWLWSKHRMGTPHLVAVLAATLVAQAIHTEEYGATAGFGIFLLLVCAAAGGPDWVFFKPIRRPVTWLAGISYGIYLVHQAIGTVVMDRMHAVGLRSWALLAGFIASAVLFGWLLTKFVERPAYRLLTQIQSGSSGSSPRRPVPSVLPVSQPRTALADPLTELRLAGPLTVQMR</sequence>
<feature type="transmembrane region" description="Helical" evidence="1">
    <location>
        <begin position="163"/>
        <end position="178"/>
    </location>
</feature>
<keyword evidence="1" id="KW-0472">Membrane</keyword>
<dbReference type="InterPro" id="IPR050879">
    <property type="entry name" value="Acyltransferase_3"/>
</dbReference>
<feature type="transmembrane region" description="Helical" evidence="1">
    <location>
        <begin position="242"/>
        <end position="265"/>
    </location>
</feature>
<comment type="caution">
    <text evidence="3">The sequence shown here is derived from an EMBL/GenBank/DDBJ whole genome shotgun (WGS) entry which is preliminary data.</text>
</comment>
<feature type="transmembrane region" description="Helical" evidence="1">
    <location>
        <begin position="137"/>
        <end position="156"/>
    </location>
</feature>
<dbReference type="InterPro" id="IPR002656">
    <property type="entry name" value="Acyl_transf_3_dom"/>
</dbReference>
<evidence type="ECO:0000256" key="1">
    <source>
        <dbReference type="SAM" id="Phobius"/>
    </source>
</evidence>
<feature type="transmembrane region" description="Helical" evidence="1">
    <location>
        <begin position="272"/>
        <end position="293"/>
    </location>
</feature>
<feature type="transmembrane region" description="Helical" evidence="1">
    <location>
        <begin position="84"/>
        <end position="105"/>
    </location>
</feature>
<feature type="transmembrane region" description="Helical" evidence="1">
    <location>
        <begin position="52"/>
        <end position="72"/>
    </location>
</feature>